<keyword evidence="2" id="KW-0408">Iron</keyword>
<keyword evidence="1" id="KW-0479">Metal-binding</keyword>
<comment type="caution">
    <text evidence="5">The sequence shown here is derived from an EMBL/GenBank/DDBJ whole genome shotgun (WGS) entry which is preliminary data.</text>
</comment>
<dbReference type="GO" id="GO:0046872">
    <property type="term" value="F:metal ion binding"/>
    <property type="evidence" value="ECO:0007669"/>
    <property type="project" value="UniProtKB-KW"/>
</dbReference>
<proteinExistence type="predicted"/>
<name>A0A9X1I9D4_9FLAO</name>
<protein>
    <submittedName>
        <fullName evidence="5">Coenzyme F420 hydrogenase/dehydrogenase, beta subunit C-terminal domain</fullName>
    </submittedName>
</protein>
<dbReference type="Proteomes" id="UP001139286">
    <property type="component" value="Unassembled WGS sequence"/>
</dbReference>
<dbReference type="GO" id="GO:0052592">
    <property type="term" value="F:oxidoreductase activity, acting on CH or CH2 groups, with an iron-sulfur protein as acceptor"/>
    <property type="evidence" value="ECO:0007669"/>
    <property type="project" value="TreeGrafter"/>
</dbReference>
<dbReference type="AlphaFoldDB" id="A0A9X1I9D4"/>
<keyword evidence="6" id="KW-1185">Reference proteome</keyword>
<dbReference type="InterPro" id="IPR017896">
    <property type="entry name" value="4Fe4S_Fe-S-bd"/>
</dbReference>
<dbReference type="PROSITE" id="PS51379">
    <property type="entry name" value="4FE4S_FER_2"/>
    <property type="match status" value="1"/>
</dbReference>
<dbReference type="RefSeq" id="WP_226696597.1">
    <property type="nucleotide sequence ID" value="NZ_JAJAPX010000005.1"/>
</dbReference>
<feature type="domain" description="4Fe-4S ferredoxin-type" evidence="4">
    <location>
        <begin position="9"/>
        <end position="38"/>
    </location>
</feature>
<dbReference type="InterPro" id="IPR045220">
    <property type="entry name" value="FRHB/FDHB/HCAR-like"/>
</dbReference>
<gene>
    <name evidence="5" type="ORF">LG651_13250</name>
</gene>
<dbReference type="EMBL" id="JAJAPX010000005">
    <property type="protein sequence ID" value="MCB4809219.1"/>
    <property type="molecule type" value="Genomic_DNA"/>
</dbReference>
<dbReference type="PROSITE" id="PS00198">
    <property type="entry name" value="4FE4S_FER_1"/>
    <property type="match status" value="1"/>
</dbReference>
<evidence type="ECO:0000313" key="6">
    <source>
        <dbReference type="Proteomes" id="UP001139286"/>
    </source>
</evidence>
<evidence type="ECO:0000256" key="3">
    <source>
        <dbReference type="ARBA" id="ARBA00023014"/>
    </source>
</evidence>
<accession>A0A9X1I9D4</accession>
<evidence type="ECO:0000259" key="4">
    <source>
        <dbReference type="PROSITE" id="PS51379"/>
    </source>
</evidence>
<dbReference type="PANTHER" id="PTHR31332">
    <property type="entry name" value="7-HYDROXYMETHYL CHLOROPHYLL A REDUCTASE, CHLOROPLASTIC"/>
    <property type="match status" value="1"/>
</dbReference>
<dbReference type="InterPro" id="IPR017900">
    <property type="entry name" value="4Fe4S_Fe_S_CS"/>
</dbReference>
<evidence type="ECO:0000256" key="2">
    <source>
        <dbReference type="ARBA" id="ARBA00023004"/>
    </source>
</evidence>
<dbReference type="Pfam" id="PF00037">
    <property type="entry name" value="Fer4"/>
    <property type="match status" value="1"/>
</dbReference>
<dbReference type="InterPro" id="IPR007525">
    <property type="entry name" value="FrhB_FdhB_C"/>
</dbReference>
<dbReference type="PANTHER" id="PTHR31332:SF0">
    <property type="entry name" value="7-HYDROXYMETHYL CHLOROPHYLL A REDUCTASE, CHLOROPLASTIC"/>
    <property type="match status" value="1"/>
</dbReference>
<dbReference type="Pfam" id="PF04422">
    <property type="entry name" value="FrhB_FdhB_N"/>
    <property type="match status" value="1"/>
</dbReference>
<evidence type="ECO:0000256" key="1">
    <source>
        <dbReference type="ARBA" id="ARBA00022723"/>
    </source>
</evidence>
<dbReference type="SUPFAM" id="SSF54862">
    <property type="entry name" value="4Fe-4S ferredoxins"/>
    <property type="match status" value="1"/>
</dbReference>
<keyword evidence="3" id="KW-0411">Iron-sulfur</keyword>
<dbReference type="InterPro" id="IPR007516">
    <property type="entry name" value="Co_F420_Hydgase/DH_bsu_N"/>
</dbReference>
<organism evidence="5 6">
    <name type="scientific">Neotamlana sargassicola</name>
    <dbReference type="NCBI Taxonomy" id="2883125"/>
    <lineage>
        <taxon>Bacteria</taxon>
        <taxon>Pseudomonadati</taxon>
        <taxon>Bacteroidota</taxon>
        <taxon>Flavobacteriia</taxon>
        <taxon>Flavobacteriales</taxon>
        <taxon>Flavobacteriaceae</taxon>
        <taxon>Neotamlana</taxon>
    </lineage>
</organism>
<dbReference type="Gene3D" id="3.30.70.20">
    <property type="match status" value="1"/>
</dbReference>
<evidence type="ECO:0000313" key="5">
    <source>
        <dbReference type="EMBL" id="MCB4809219.1"/>
    </source>
</evidence>
<reference evidence="5" key="1">
    <citation type="submission" date="2021-10" db="EMBL/GenBank/DDBJ databases">
        <title>Tamlana sargassums sp. nov., and Tamlana laminarinivorans sp. nov., two new bacteria isolated from the brown alga.</title>
        <authorList>
            <person name="Li J."/>
        </authorList>
    </citation>
    <scope>NUCLEOTIDE SEQUENCE</scope>
    <source>
        <strain evidence="5">62-3</strain>
    </source>
</reference>
<dbReference type="Pfam" id="PF04432">
    <property type="entry name" value="FrhB_FdhB_C"/>
    <property type="match status" value="1"/>
</dbReference>
<sequence length="458" mass="52168">MKKELPLVIDKIVNNDLCTGCGICVSFCENKALKMEWNEYGFLVPNQIGECDNDQSCISVCPFNPNPEPEVKTETEIADFVFEDTPTTKRLKKIGKYENTYVGYSKKHRETSSSGGIATYVSKELLKRGIVKHVLNVKSIENRFEYVITSDENTLLSTAKTRYFPVTMEKVFSEIEKLEGNVAIVGIPCFLKGVRLAQYKNKALNEKIVFTIGIICGGVKSKFFTEYLIQKAGLPHTSDEIEQTEYRIKDFESSAGDYSFGIKIKGSNETQSVKMKGLGDMWGTGLFKSNACDFCDDVSAELADISLGDAWIKPFVDEGAGNNVIVTRSNIAERIIQEGILNGELKIEQIKEEEFIKSQKGSYRHRQEALNFRLKTSKISELPPKRDYSNKLSFEVKLIQKLRMKTRKQSLLIWKKEKNSEEFDKKMAPLLSKLKRVTKLGHYKREIIDRVKVKLRFK</sequence>
<dbReference type="GO" id="GO:0051536">
    <property type="term" value="F:iron-sulfur cluster binding"/>
    <property type="evidence" value="ECO:0007669"/>
    <property type="project" value="UniProtKB-KW"/>
</dbReference>